<name>A0A0N5ANK0_9BILA</name>
<dbReference type="InterPro" id="IPR048386">
    <property type="entry name" value="Med15_C"/>
</dbReference>
<evidence type="ECO:0000313" key="2">
    <source>
        <dbReference type="Proteomes" id="UP000046393"/>
    </source>
</evidence>
<sequence length="154" mass="17819">MSYKEDYRYEESYDDRGFDIRDGSFIVRCKNGTRLDLSTDIPTHLRSTRYRIDPDLAPISNECAEIHILVENDILLVPPLRIVVPVNYPEGKAAVWCDPRITEDPTLTDLNSQFDKRLVMTQNTNSIPQILHAWKVASEYVYKSSSAARRNKRN</sequence>
<protein>
    <submittedName>
        <fullName evidence="3">DUF4524 domain-containing protein</fullName>
    </submittedName>
</protein>
<keyword evidence="2" id="KW-1185">Reference proteome</keyword>
<dbReference type="Pfam" id="PF21539">
    <property type="entry name" value="Med15_C"/>
    <property type="match status" value="1"/>
</dbReference>
<evidence type="ECO:0000259" key="1">
    <source>
        <dbReference type="Pfam" id="PF21539"/>
    </source>
</evidence>
<reference evidence="3" key="1">
    <citation type="submission" date="2017-02" db="UniProtKB">
        <authorList>
            <consortium name="WormBaseParasite"/>
        </authorList>
    </citation>
    <scope>IDENTIFICATION</scope>
</reference>
<dbReference type="AlphaFoldDB" id="A0A0N5ANK0"/>
<feature type="domain" description="ARC105/Med15 mediator subunit C-terminal" evidence="1">
    <location>
        <begin position="47"/>
        <end position="138"/>
    </location>
</feature>
<evidence type="ECO:0000313" key="3">
    <source>
        <dbReference type="WBParaSite" id="SMUV_0000618801-mRNA-1"/>
    </source>
</evidence>
<accession>A0A0N5ANK0</accession>
<proteinExistence type="predicted"/>
<organism evidence="2 3">
    <name type="scientific">Syphacia muris</name>
    <dbReference type="NCBI Taxonomy" id="451379"/>
    <lineage>
        <taxon>Eukaryota</taxon>
        <taxon>Metazoa</taxon>
        <taxon>Ecdysozoa</taxon>
        <taxon>Nematoda</taxon>
        <taxon>Chromadorea</taxon>
        <taxon>Rhabditida</taxon>
        <taxon>Spirurina</taxon>
        <taxon>Oxyuridomorpha</taxon>
        <taxon>Oxyuroidea</taxon>
        <taxon>Oxyuridae</taxon>
        <taxon>Syphacia</taxon>
    </lineage>
</organism>
<dbReference type="WBParaSite" id="SMUV_0000618801-mRNA-1">
    <property type="protein sequence ID" value="SMUV_0000618801-mRNA-1"/>
    <property type="gene ID" value="SMUV_0000618801"/>
</dbReference>
<dbReference type="Proteomes" id="UP000046393">
    <property type="component" value="Unplaced"/>
</dbReference>